<name>A0A897ZK48_9VIRU</name>
<dbReference type="EMBL" id="MW397640">
    <property type="protein sequence ID" value="QSH48604.1"/>
    <property type="molecule type" value="Genomic_RNA"/>
</dbReference>
<evidence type="ECO:0000256" key="1">
    <source>
        <dbReference type="SAM" id="MobiDB-lite"/>
    </source>
</evidence>
<protein>
    <submittedName>
        <fullName evidence="2">ORF1</fullName>
    </submittedName>
</protein>
<evidence type="ECO:0000313" key="2">
    <source>
        <dbReference type="EMBL" id="QSH48604.1"/>
    </source>
</evidence>
<sequence>MSTAKRCSSPPSTNLSSITIYSRKNSAPRNYTRTLLTPSTFSDGEDKDRDQASSAVSTQLLRHSFRSSIRRQQNTPKAIKLVSYRSGPLDNLTARDPNKANSGCCQVSRNKFIDNMVDRPPKPTRSSVTNDRGSHWSSPTKRPMGYIPTRSDLRNSRNNQLTNSFPSQFPLDHFLLNKRISKSGPRFRHVVLALFTIITHYNVTAADDYPYCPGDTSYTAKLPTYSLTGDNVHRVLSLSSPAVPTLVPFPPNITNCLSKCGKPNLCGPIEHRFPNSPYSIWLNKPFNDTFYPVEIANMYSNHFTTDTIGSGNEEMIQEACGLHPGILVPTFSVITKPQEDLYYIRTPLGIFAFKDNTFRYLVHILNGELVIPTFPYSRGYSSIGDYTDALLSHPDWYLVCSRTAFPNQRYSCNGSSYRLYDLTKCTSQEHYQVVDGQRQSFTFTTSPANCVLQFTCPAGTGSGIVDTIYTYLQHTYETFISYYQSIFLTTEHILSSLQTIQEYSLTLSTVFTPSGFVDFIVFSFLFIDKQFSLILEFTKYLVWLIITRDRNTAFFLFFIIQLHRLNTYLQPSSLFIRST</sequence>
<feature type="compositionally biased region" description="Polar residues" evidence="1">
    <location>
        <begin position="124"/>
        <end position="140"/>
    </location>
</feature>
<proteinExistence type="predicted"/>
<organism evidence="2">
    <name type="scientific">Andrena associated bee virus-1</name>
    <dbReference type="NCBI Taxonomy" id="2811531"/>
    <lineage>
        <taxon>Viruses</taxon>
        <taxon>Riboviria</taxon>
    </lineage>
</organism>
<feature type="region of interest" description="Disordered" evidence="1">
    <location>
        <begin position="34"/>
        <end position="58"/>
    </location>
</feature>
<feature type="region of interest" description="Disordered" evidence="1">
    <location>
        <begin position="115"/>
        <end position="147"/>
    </location>
</feature>
<accession>A0A897ZK48</accession>
<reference evidence="2" key="1">
    <citation type="journal article" name="Viruses">
        <title>Metatranscriptome Analysis of Sympatric Bee Species Identifies Bee Virus Variants and a New Virus, Andrena-Associated Bee Virus-1.</title>
        <authorList>
            <person name="Daughenbaugh K.F."/>
            <person name="Kahnonitch I."/>
            <person name="Carey C.C."/>
            <person name="McMenamin A.J."/>
            <person name="Wiegand T."/>
            <person name="Erez T."/>
            <person name="Arkin N."/>
            <person name="Ross B."/>
            <person name="Wiedenheft B."/>
            <person name="Sadeh A."/>
            <person name="Chejanovsky N."/>
            <person name="Mandelik Y."/>
            <person name="Flenniken M.L."/>
        </authorList>
    </citation>
    <scope>NUCLEOTIDE SEQUENCE</scope>
    <source>
        <strain evidence="2">AnBV-1/Israel/2018</strain>
    </source>
</reference>